<feature type="transmembrane region" description="Helical" evidence="8">
    <location>
        <begin position="99"/>
        <end position="117"/>
    </location>
</feature>
<keyword evidence="11" id="KW-1185">Reference proteome</keyword>
<dbReference type="KEGG" id="pcea:J3359_14100"/>
<keyword evidence="3" id="KW-0328">Glycosyltransferase</keyword>
<feature type="transmembrane region" description="Helical" evidence="8">
    <location>
        <begin position="314"/>
        <end position="331"/>
    </location>
</feature>
<dbReference type="GO" id="GO:0016763">
    <property type="term" value="F:pentosyltransferase activity"/>
    <property type="evidence" value="ECO:0007669"/>
    <property type="project" value="TreeGrafter"/>
</dbReference>
<feature type="transmembrane region" description="Helical" evidence="8">
    <location>
        <begin position="182"/>
        <end position="201"/>
    </location>
</feature>
<accession>A0A975CNS0</accession>
<keyword evidence="6 8" id="KW-1133">Transmembrane helix</keyword>
<evidence type="ECO:0000256" key="3">
    <source>
        <dbReference type="ARBA" id="ARBA00022676"/>
    </source>
</evidence>
<evidence type="ECO:0000259" key="9">
    <source>
        <dbReference type="Pfam" id="PF13231"/>
    </source>
</evidence>
<feature type="transmembrane region" description="Helical" evidence="8">
    <location>
        <begin position="261"/>
        <end position="277"/>
    </location>
</feature>
<keyword evidence="5 8" id="KW-0812">Transmembrane</keyword>
<dbReference type="AlphaFoldDB" id="A0A975CNS0"/>
<organism evidence="10 11">
    <name type="scientific">Polaribacter cellanae</name>
    <dbReference type="NCBI Taxonomy" id="2818493"/>
    <lineage>
        <taxon>Bacteria</taxon>
        <taxon>Pseudomonadati</taxon>
        <taxon>Bacteroidota</taxon>
        <taxon>Flavobacteriia</taxon>
        <taxon>Flavobacteriales</taxon>
        <taxon>Flavobacteriaceae</taxon>
    </lineage>
</organism>
<evidence type="ECO:0000313" key="11">
    <source>
        <dbReference type="Proteomes" id="UP000663920"/>
    </source>
</evidence>
<gene>
    <name evidence="10" type="ORF">J3359_14100</name>
</gene>
<keyword evidence="4" id="KW-0808">Transferase</keyword>
<dbReference type="PANTHER" id="PTHR33908:SF11">
    <property type="entry name" value="MEMBRANE PROTEIN"/>
    <property type="match status" value="1"/>
</dbReference>
<evidence type="ECO:0000256" key="1">
    <source>
        <dbReference type="ARBA" id="ARBA00004651"/>
    </source>
</evidence>
<dbReference type="EMBL" id="CP071869">
    <property type="protein sequence ID" value="QTE21935.1"/>
    <property type="molecule type" value="Genomic_DNA"/>
</dbReference>
<dbReference type="InterPro" id="IPR038731">
    <property type="entry name" value="RgtA/B/C-like"/>
</dbReference>
<feature type="transmembrane region" description="Helical" evidence="8">
    <location>
        <begin position="12"/>
        <end position="32"/>
    </location>
</feature>
<protein>
    <submittedName>
        <fullName evidence="10">Glycosyltransferase family 39 protein</fullName>
    </submittedName>
</protein>
<evidence type="ECO:0000256" key="6">
    <source>
        <dbReference type="ARBA" id="ARBA00022989"/>
    </source>
</evidence>
<evidence type="ECO:0000256" key="4">
    <source>
        <dbReference type="ARBA" id="ARBA00022679"/>
    </source>
</evidence>
<evidence type="ECO:0000256" key="8">
    <source>
        <dbReference type="SAM" id="Phobius"/>
    </source>
</evidence>
<dbReference type="InterPro" id="IPR050297">
    <property type="entry name" value="LipidA_mod_glycosyltrf_83"/>
</dbReference>
<name>A0A975CNS0_9FLAO</name>
<evidence type="ECO:0000256" key="5">
    <source>
        <dbReference type="ARBA" id="ARBA00022692"/>
    </source>
</evidence>
<feature type="transmembrane region" description="Helical" evidence="8">
    <location>
        <begin position="229"/>
        <end position="249"/>
    </location>
</feature>
<dbReference type="Pfam" id="PF13231">
    <property type="entry name" value="PMT_2"/>
    <property type="match status" value="1"/>
</dbReference>
<proteinExistence type="predicted"/>
<dbReference type="Proteomes" id="UP000663920">
    <property type="component" value="Chromosome"/>
</dbReference>
<feature type="transmembrane region" description="Helical" evidence="8">
    <location>
        <begin position="146"/>
        <end position="170"/>
    </location>
</feature>
<keyword evidence="2" id="KW-1003">Cell membrane</keyword>
<evidence type="ECO:0000313" key="10">
    <source>
        <dbReference type="EMBL" id="QTE21935.1"/>
    </source>
</evidence>
<dbReference type="GO" id="GO:0009103">
    <property type="term" value="P:lipopolysaccharide biosynthetic process"/>
    <property type="evidence" value="ECO:0007669"/>
    <property type="project" value="UniProtKB-ARBA"/>
</dbReference>
<keyword evidence="7 8" id="KW-0472">Membrane</keyword>
<sequence>MKQFVIKNSSILFYSFWFSSLLIQAFFTELTFDESYYWMYSKELAWGYFDHPPAIALMIKIGYSIFKNELGVRLLPIFASTLTLFLWEKIMKPKNLKVFYLLILSVGILHFIGFFALPDNPLLLATAFYFLCLKQFLVTANLKNGLLLGFASSLLILSKYHGILILVFTLLPNLSLLKKKSFWFVVFSFVLFLIPHILWQIHNDFPSVKYHLFERSVASYKINFTLEYLLTQPFILGPFTGILFFIAHIKIKSKDSFEKSLKYLFWGGYFFFFLMSFKGRVEAHWTLFVVFSGLYFGYEYIAEITKKKKIIYKLFYISIALIFLVRILISLDVENKYNTVLAKITKQFHQKESMLAIKKEAKDLPVAFMNSYQKASLYSFYTQATSFSLNNIWGRKNQFDIWNYEQRLRGEKIFLIPNYKTTGYDSILAFPKIKYKTISNFQSYSKIKIIPNNIIEKANSLDTISVKIRFSNIQKEFIDLEKNKKYPAVLYYQFIEGKYPIKTNIVKKLTNKDLEKELELNVVTPNKKGVYRLCFSIMSGDLPHSINSEKYKIEIR</sequence>
<feature type="transmembrane region" description="Helical" evidence="8">
    <location>
        <begin position="70"/>
        <end position="87"/>
    </location>
</feature>
<feature type="transmembrane region" description="Helical" evidence="8">
    <location>
        <begin position="283"/>
        <end position="302"/>
    </location>
</feature>
<dbReference type="RefSeq" id="WP_208077508.1">
    <property type="nucleotide sequence ID" value="NZ_CP071869.1"/>
</dbReference>
<feature type="domain" description="Glycosyltransferase RgtA/B/C/D-like" evidence="9">
    <location>
        <begin position="50"/>
        <end position="199"/>
    </location>
</feature>
<dbReference type="GO" id="GO:0005886">
    <property type="term" value="C:plasma membrane"/>
    <property type="evidence" value="ECO:0007669"/>
    <property type="project" value="UniProtKB-SubCell"/>
</dbReference>
<comment type="subcellular location">
    <subcellularLocation>
        <location evidence="1">Cell membrane</location>
        <topology evidence="1">Multi-pass membrane protein</topology>
    </subcellularLocation>
</comment>
<evidence type="ECO:0000256" key="2">
    <source>
        <dbReference type="ARBA" id="ARBA00022475"/>
    </source>
</evidence>
<evidence type="ECO:0000256" key="7">
    <source>
        <dbReference type="ARBA" id="ARBA00023136"/>
    </source>
</evidence>
<reference evidence="10 11" key="1">
    <citation type="submission" date="2021-03" db="EMBL/GenBank/DDBJ databases">
        <title>Complete genome of Polaribacter_sp.SM13.</title>
        <authorList>
            <person name="Jeong S.W."/>
            <person name="Bae J.W."/>
        </authorList>
    </citation>
    <scope>NUCLEOTIDE SEQUENCE [LARGE SCALE GENOMIC DNA]</scope>
    <source>
        <strain evidence="10 11">SM13</strain>
    </source>
</reference>
<dbReference type="PANTHER" id="PTHR33908">
    <property type="entry name" value="MANNOSYLTRANSFERASE YKCB-RELATED"/>
    <property type="match status" value="1"/>
</dbReference>